<dbReference type="CDD" id="cd00794">
    <property type="entry name" value="NOS_oxygenase_prok"/>
    <property type="match status" value="1"/>
</dbReference>
<dbReference type="EMBL" id="VTEV01000005">
    <property type="protein sequence ID" value="TYS67563.1"/>
    <property type="molecule type" value="Genomic_DNA"/>
</dbReference>
<dbReference type="GO" id="GO:0020037">
    <property type="term" value="F:heme binding"/>
    <property type="evidence" value="ECO:0007669"/>
    <property type="project" value="InterPro"/>
</dbReference>
<evidence type="ECO:0000256" key="3">
    <source>
        <dbReference type="ARBA" id="ARBA00005411"/>
    </source>
</evidence>
<comment type="cofactor">
    <cofactor evidence="1 11 12">
        <name>heme</name>
        <dbReference type="ChEBI" id="CHEBI:30413"/>
    </cofactor>
</comment>
<evidence type="ECO:0000256" key="5">
    <source>
        <dbReference type="ARBA" id="ARBA00018859"/>
    </source>
</evidence>
<dbReference type="Gene3D" id="3.90.1230.10">
    <property type="entry name" value="Nitric Oxide Synthase, Chain A, domain 3"/>
    <property type="match status" value="1"/>
</dbReference>
<dbReference type="Pfam" id="PF02898">
    <property type="entry name" value="NO_synthase"/>
    <property type="match status" value="1"/>
</dbReference>
<reference evidence="14 15" key="1">
    <citation type="submission" date="2019-08" db="EMBL/GenBank/DDBJ databases">
        <title>Bacillus genomes from the desert of Cuatro Cienegas, Coahuila.</title>
        <authorList>
            <person name="Olmedo-Alvarez G."/>
        </authorList>
    </citation>
    <scope>NUCLEOTIDE SEQUENCE [LARGE SCALE GENOMIC DNA]</scope>
    <source>
        <strain evidence="14 15">CH28_1T</strain>
    </source>
</reference>
<evidence type="ECO:0000256" key="1">
    <source>
        <dbReference type="ARBA" id="ARBA00001971"/>
    </source>
</evidence>
<gene>
    <name evidence="14" type="ORF">FZC76_13365</name>
</gene>
<dbReference type="PANTHER" id="PTHR43410:SF1">
    <property type="entry name" value="NITRIC OXIDE SYNTHASE"/>
    <property type="match status" value="1"/>
</dbReference>
<comment type="miscellaneous">
    <text evidence="11">This protein is similar to the oxygenase domain of eukaryotic nitric oxide synthases but lacks the reductase domain which, in eukaryotes, is responsible for transfer of electrons to the ferric heme during nitric oxide synthesis.</text>
</comment>
<dbReference type="InterPro" id="IPR004030">
    <property type="entry name" value="NOS_N"/>
</dbReference>
<dbReference type="Proteomes" id="UP000322524">
    <property type="component" value="Unassembled WGS sequence"/>
</dbReference>
<dbReference type="Gene3D" id="3.90.340.10">
    <property type="entry name" value="Nitric Oxide Synthase, Chain A, domain 1"/>
    <property type="match status" value="1"/>
</dbReference>
<dbReference type="OrthoDB" id="3398374at2"/>
<dbReference type="InterPro" id="IPR044940">
    <property type="entry name" value="NOS_dom_2"/>
</dbReference>
<organism evidence="14 15">
    <name type="scientific">Sutcliffiella horikoshii</name>
    <dbReference type="NCBI Taxonomy" id="79883"/>
    <lineage>
        <taxon>Bacteria</taxon>
        <taxon>Bacillati</taxon>
        <taxon>Bacillota</taxon>
        <taxon>Bacilli</taxon>
        <taxon>Bacillales</taxon>
        <taxon>Bacillaceae</taxon>
        <taxon>Sutcliffiella</taxon>
    </lineage>
</organism>
<dbReference type="Gene3D" id="3.90.440.10">
    <property type="entry name" value="Nitric Oxide Synthase,Heme Domain,Chain A domain 2"/>
    <property type="match status" value="1"/>
</dbReference>
<dbReference type="EC" id="1.14.14.47" evidence="4 11"/>
<comment type="function">
    <text evidence="2 11">Catalyzes the production of nitric oxide.</text>
</comment>
<comment type="similarity">
    <text evidence="3 11">Belongs to the NOS family. Bacterial NOS oxygenase subfamily.</text>
</comment>
<dbReference type="STRING" id="79883.GCA_001636495_04149"/>
<evidence type="ECO:0000313" key="15">
    <source>
        <dbReference type="Proteomes" id="UP000322524"/>
    </source>
</evidence>
<proteinExistence type="inferred from homology"/>
<comment type="subunit">
    <text evidence="11">Homodimer.</text>
</comment>
<keyword evidence="8 11" id="KW-0560">Oxidoreductase</keyword>
<dbReference type="GO" id="GO:0046872">
    <property type="term" value="F:metal ion binding"/>
    <property type="evidence" value="ECO:0007669"/>
    <property type="project" value="UniProtKB-KW"/>
</dbReference>
<keyword evidence="7 11" id="KW-0479">Metal-binding</keyword>
<comment type="caution">
    <text evidence="14">The sequence shown here is derived from an EMBL/GenBank/DDBJ whole genome shotgun (WGS) entry which is preliminary data.</text>
</comment>
<dbReference type="GO" id="GO:0004517">
    <property type="term" value="F:nitric-oxide synthase activity"/>
    <property type="evidence" value="ECO:0007669"/>
    <property type="project" value="InterPro"/>
</dbReference>
<evidence type="ECO:0000256" key="4">
    <source>
        <dbReference type="ARBA" id="ARBA00012735"/>
    </source>
</evidence>
<evidence type="ECO:0000313" key="14">
    <source>
        <dbReference type="EMBL" id="TYS67563.1"/>
    </source>
</evidence>
<dbReference type="PIRSF" id="PIRSF037219">
    <property type="entry name" value="NOS_oxygenase"/>
    <property type="match status" value="1"/>
</dbReference>
<name>A0A5D4SVY4_9BACI</name>
<evidence type="ECO:0000256" key="9">
    <source>
        <dbReference type="ARBA" id="ARBA00023004"/>
    </source>
</evidence>
<comment type="catalytic activity">
    <reaction evidence="10">
        <text>3 reduced [flavodoxin] + 2 L-arginine + 4 O2 = 3 oxidized [flavodoxin] + 2 L-citrulline + 2 nitric oxide + 4 H2O + 5 H(+)</text>
        <dbReference type="Rhea" id="RHEA:52324"/>
        <dbReference type="Rhea" id="RHEA-COMP:10622"/>
        <dbReference type="Rhea" id="RHEA-COMP:10623"/>
        <dbReference type="ChEBI" id="CHEBI:15377"/>
        <dbReference type="ChEBI" id="CHEBI:15378"/>
        <dbReference type="ChEBI" id="CHEBI:15379"/>
        <dbReference type="ChEBI" id="CHEBI:16480"/>
        <dbReference type="ChEBI" id="CHEBI:32682"/>
        <dbReference type="ChEBI" id="CHEBI:57618"/>
        <dbReference type="ChEBI" id="CHEBI:57743"/>
        <dbReference type="ChEBI" id="CHEBI:58210"/>
        <dbReference type="EC" id="1.14.14.47"/>
    </reaction>
</comment>
<dbReference type="RefSeq" id="WP_148988674.1">
    <property type="nucleotide sequence ID" value="NZ_VTEV01000005.1"/>
</dbReference>
<evidence type="ECO:0000256" key="11">
    <source>
        <dbReference type="PIRNR" id="PIRNR037219"/>
    </source>
</evidence>
<sequence length="363" mass="42009">MLEKKEVLTKKAEEFILQCYQELGKSEDEMNSRLQLIKDEIDLYGYYEHTYEELSHGAKMAWRNSNRCIGRLFWNSLHVIDRRHLEDEADIAEALMHHIEFATNNGKIKPTITVFRQQKEEGKQVRIWNHQLLRYAGYENDYGIIGDPASIDFTRKCQGLGWEGAKTHFDILPLIVQVDGAEPQLFTIPDDIVLEVPIVHPTMPAFDDLGLKWYGTPLISDMRLEIGGIHYTAAPFNGWYMETEIGARNFADADRYNMLPKVASLMELEMSTNATMWKDKALIELNLAVVHSFKEKGVSIVDHHTAAMQFKHFEEKEAESCRHVTGEWAWLIPPVSPAATHIFHKSYDNKIVLPNYFYQDKLY</sequence>
<dbReference type="AlphaFoldDB" id="A0A5D4SVY4"/>
<keyword evidence="9 11" id="KW-0408">Iron</keyword>
<accession>A0A5D4SVY4</accession>
<evidence type="ECO:0000256" key="6">
    <source>
        <dbReference type="ARBA" id="ARBA00022617"/>
    </source>
</evidence>
<dbReference type="InterPro" id="IPR050607">
    <property type="entry name" value="NOS"/>
</dbReference>
<dbReference type="InterPro" id="IPR044943">
    <property type="entry name" value="NOS_dom_1"/>
</dbReference>
<evidence type="ECO:0000256" key="12">
    <source>
        <dbReference type="PIRSR" id="PIRSR037219-1"/>
    </source>
</evidence>
<dbReference type="PROSITE" id="PS60001">
    <property type="entry name" value="NOS"/>
    <property type="match status" value="1"/>
</dbReference>
<dbReference type="InterPro" id="IPR036119">
    <property type="entry name" value="NOS_N_sf"/>
</dbReference>
<dbReference type="PANTHER" id="PTHR43410">
    <property type="entry name" value="NITRIC OXIDE SYNTHASE OXYGENASE"/>
    <property type="match status" value="1"/>
</dbReference>
<dbReference type="InterPro" id="IPR017142">
    <property type="entry name" value="Nitric_oxide_synthase_Oase-su"/>
</dbReference>
<dbReference type="SUPFAM" id="SSF56512">
    <property type="entry name" value="Nitric oxide (NO) synthase oxygenase domain"/>
    <property type="match status" value="1"/>
</dbReference>
<evidence type="ECO:0000256" key="2">
    <source>
        <dbReference type="ARBA" id="ARBA00002642"/>
    </source>
</evidence>
<keyword evidence="6 11" id="KW-0349">Heme</keyword>
<evidence type="ECO:0000256" key="10">
    <source>
        <dbReference type="ARBA" id="ARBA00048713"/>
    </source>
</evidence>
<feature type="domain" description="Nitric oxide synthase (NOS)" evidence="13">
    <location>
        <begin position="67"/>
        <end position="74"/>
    </location>
</feature>
<protein>
    <recommendedName>
        <fullName evidence="5 11">Nitric oxide synthase oxygenase</fullName>
        <ecNumber evidence="4 11">1.14.14.47</ecNumber>
    </recommendedName>
</protein>
<dbReference type="InterPro" id="IPR044944">
    <property type="entry name" value="NOS_dom_3"/>
</dbReference>
<evidence type="ECO:0000256" key="7">
    <source>
        <dbReference type="ARBA" id="ARBA00022723"/>
    </source>
</evidence>
<evidence type="ECO:0000256" key="8">
    <source>
        <dbReference type="ARBA" id="ARBA00023002"/>
    </source>
</evidence>
<dbReference type="GO" id="GO:0006809">
    <property type="term" value="P:nitric oxide biosynthetic process"/>
    <property type="evidence" value="ECO:0007669"/>
    <property type="project" value="InterPro"/>
</dbReference>
<feature type="binding site" description="axial binding residue" evidence="12">
    <location>
        <position position="68"/>
    </location>
    <ligand>
        <name>heme</name>
        <dbReference type="ChEBI" id="CHEBI:30413"/>
    </ligand>
    <ligandPart>
        <name>Fe</name>
        <dbReference type="ChEBI" id="CHEBI:18248"/>
    </ligandPart>
</feature>
<evidence type="ECO:0000259" key="13">
    <source>
        <dbReference type="PROSITE" id="PS60001"/>
    </source>
</evidence>